<proteinExistence type="predicted"/>
<reference evidence="3 4" key="1">
    <citation type="submission" date="2018-09" db="EMBL/GenBank/DDBJ databases">
        <title>Phylogeny of the Shewanellaceae, and recommendation for two new genera, Pseudoshewanella and Parashewanella.</title>
        <authorList>
            <person name="Wang G."/>
        </authorList>
    </citation>
    <scope>NUCLEOTIDE SEQUENCE [LARGE SCALE GENOMIC DNA]</scope>
    <source>
        <strain evidence="3 4">C51</strain>
    </source>
</reference>
<feature type="domain" description="Aldehyde dehydrogenase" evidence="2">
    <location>
        <begin position="23"/>
        <end position="471"/>
    </location>
</feature>
<keyword evidence="4" id="KW-1185">Reference proteome</keyword>
<dbReference type="GO" id="GO:0016620">
    <property type="term" value="F:oxidoreductase activity, acting on the aldehyde or oxo group of donors, NAD or NADP as acceptor"/>
    <property type="evidence" value="ECO:0007669"/>
    <property type="project" value="InterPro"/>
</dbReference>
<dbReference type="InterPro" id="IPR015590">
    <property type="entry name" value="Aldehyde_DH_dom"/>
</dbReference>
<dbReference type="InterPro" id="IPR016161">
    <property type="entry name" value="Ald_DH/histidinol_DH"/>
</dbReference>
<dbReference type="Gene3D" id="3.40.605.10">
    <property type="entry name" value="Aldehyde Dehydrogenase, Chain A, domain 1"/>
    <property type="match status" value="1"/>
</dbReference>
<dbReference type="SUPFAM" id="SSF53720">
    <property type="entry name" value="ALDH-like"/>
    <property type="match status" value="1"/>
</dbReference>
<dbReference type="EMBL" id="QZEI01000077">
    <property type="protein sequence ID" value="RLV58358.1"/>
    <property type="molecule type" value="Genomic_DNA"/>
</dbReference>
<dbReference type="RefSeq" id="WP_121840337.1">
    <property type="nucleotide sequence ID" value="NZ_ML014826.1"/>
</dbReference>
<dbReference type="AlphaFoldDB" id="A0A3L8PVA2"/>
<protein>
    <submittedName>
        <fullName evidence="3">Aldehyde dehydrogenase (NADP(+))</fullName>
    </submittedName>
</protein>
<evidence type="ECO:0000313" key="3">
    <source>
        <dbReference type="EMBL" id="RLV58358.1"/>
    </source>
</evidence>
<dbReference type="CDD" id="cd07129">
    <property type="entry name" value="ALDH_KGSADH"/>
    <property type="match status" value="1"/>
</dbReference>
<accession>A0A3L8PVA2</accession>
<dbReference type="PANTHER" id="PTHR43353">
    <property type="entry name" value="SUCCINATE-SEMIALDEHYDE DEHYDROGENASE, MITOCHONDRIAL"/>
    <property type="match status" value="1"/>
</dbReference>
<dbReference type="InterPro" id="IPR016163">
    <property type="entry name" value="Ald_DH_C"/>
</dbReference>
<comment type="caution">
    <text evidence="3">The sequence shown here is derived from an EMBL/GenBank/DDBJ whole genome shotgun (WGS) entry which is preliminary data.</text>
</comment>
<evidence type="ECO:0000313" key="4">
    <source>
        <dbReference type="Proteomes" id="UP000281474"/>
    </source>
</evidence>
<dbReference type="Gene3D" id="3.40.309.10">
    <property type="entry name" value="Aldehyde Dehydrogenase, Chain A, domain 2"/>
    <property type="match status" value="1"/>
</dbReference>
<name>A0A3L8PVA2_9GAMM</name>
<dbReference type="Pfam" id="PF00171">
    <property type="entry name" value="Aldedh"/>
    <property type="match status" value="1"/>
</dbReference>
<dbReference type="InterPro" id="IPR050740">
    <property type="entry name" value="Aldehyde_DH_Superfamily"/>
</dbReference>
<evidence type="ECO:0000259" key="2">
    <source>
        <dbReference type="Pfam" id="PF00171"/>
    </source>
</evidence>
<organism evidence="3 4">
    <name type="scientific">Parashewanella curva</name>
    <dbReference type="NCBI Taxonomy" id="2338552"/>
    <lineage>
        <taxon>Bacteria</taxon>
        <taxon>Pseudomonadati</taxon>
        <taxon>Pseudomonadota</taxon>
        <taxon>Gammaproteobacteria</taxon>
        <taxon>Alteromonadales</taxon>
        <taxon>Shewanellaceae</taxon>
        <taxon>Parashewanella</taxon>
    </lineage>
</organism>
<dbReference type="OrthoDB" id="9770537at2"/>
<dbReference type="PANTHER" id="PTHR43353:SF3">
    <property type="entry name" value="ALDEHYDE DEHYDROGENASE-RELATED"/>
    <property type="match status" value="1"/>
</dbReference>
<dbReference type="InterPro" id="IPR044151">
    <property type="entry name" value="ALDH_KGSADH"/>
</dbReference>
<gene>
    <name evidence="3" type="ORF">D5018_17785</name>
</gene>
<evidence type="ECO:0000256" key="1">
    <source>
        <dbReference type="ARBA" id="ARBA00023002"/>
    </source>
</evidence>
<dbReference type="Proteomes" id="UP000281474">
    <property type="component" value="Unassembled WGS sequence"/>
</dbReference>
<dbReference type="InterPro" id="IPR016162">
    <property type="entry name" value="Ald_DH_N"/>
</dbReference>
<sequence>MTALSQDVLGQHFINQQWIGSGPSFPSYDPIANKESPWTFFEATETQVEQAVQAAHNAFIKYRQTTPEQRATFLEAIAQEIETLKADIIQAAMLETGLPEARLQGEAGRTCNQLLMFANFLRQPNTDVQIDTADPNRSPLPKPDTRLSYLPLGPVVVFGASNFPLAFSTAGGDTASALAAGCPVIVKGHPLHAATSELVTKAIEKAVIKSQVPSGVFNLLQSSKPDTAAAIVKHPLIKAVGFTGSLKVGRILADLCAQRNEPIPFYGELGSTNPQVLLPNQLETNAESLATTQVQSMMMGHGQFCTSPGLLIALKGNSLERYKNKLALVMKEQESAPMLSSSIASQYQEKTSSLASHLATLTIAEGNAPSKEHHTQPKCFCVSANAFLQESMLQQEVFGPCSIIVECNDTDELLRVISKLEGQLTASIHGDQVDIEQHKNIIHELSYKVGRLIFNQMPTGVEVCHSMNHGGPYPASTDVKTTSVGIKAINRFLRPICFQNAPTSILPNELH</sequence>
<keyword evidence="1" id="KW-0560">Oxidoreductase</keyword>